<evidence type="ECO:0000256" key="3">
    <source>
        <dbReference type="ARBA" id="ARBA00022475"/>
    </source>
</evidence>
<feature type="transmembrane region" description="Helical" evidence="7">
    <location>
        <begin position="43"/>
        <end position="68"/>
    </location>
</feature>
<feature type="transmembrane region" description="Helical" evidence="7">
    <location>
        <begin position="400"/>
        <end position="419"/>
    </location>
</feature>
<feature type="transmembrane region" description="Helical" evidence="7">
    <location>
        <begin position="256"/>
        <end position="276"/>
    </location>
</feature>
<dbReference type="InterPro" id="IPR011701">
    <property type="entry name" value="MFS"/>
</dbReference>
<dbReference type="Proteomes" id="UP001146670">
    <property type="component" value="Unassembled WGS sequence"/>
</dbReference>
<proteinExistence type="predicted"/>
<dbReference type="PANTHER" id="PTHR43266:SF2">
    <property type="entry name" value="MAJOR FACILITATOR SUPERFAMILY (MFS) PROFILE DOMAIN-CONTAINING PROTEIN"/>
    <property type="match status" value="1"/>
</dbReference>
<evidence type="ECO:0000313" key="10">
    <source>
        <dbReference type="Proteomes" id="UP001146670"/>
    </source>
</evidence>
<feature type="transmembrane region" description="Helical" evidence="7">
    <location>
        <begin position="311"/>
        <end position="334"/>
    </location>
</feature>
<dbReference type="RefSeq" id="WP_268752053.1">
    <property type="nucleotide sequence ID" value="NZ_JAPRFQ010000001.1"/>
</dbReference>
<evidence type="ECO:0000313" key="9">
    <source>
        <dbReference type="EMBL" id="MCZ0725740.1"/>
    </source>
</evidence>
<dbReference type="Pfam" id="PF07690">
    <property type="entry name" value="MFS_1"/>
    <property type="match status" value="1"/>
</dbReference>
<protein>
    <submittedName>
        <fullName evidence="9">MFS transporter</fullName>
    </submittedName>
</protein>
<evidence type="ECO:0000256" key="4">
    <source>
        <dbReference type="ARBA" id="ARBA00022692"/>
    </source>
</evidence>
<dbReference type="GO" id="GO:0022857">
    <property type="term" value="F:transmembrane transporter activity"/>
    <property type="evidence" value="ECO:0007669"/>
    <property type="project" value="InterPro"/>
</dbReference>
<keyword evidence="2" id="KW-0813">Transport</keyword>
<keyword evidence="6 7" id="KW-0472">Membrane</keyword>
<keyword evidence="3" id="KW-1003">Cell membrane</keyword>
<evidence type="ECO:0000256" key="2">
    <source>
        <dbReference type="ARBA" id="ARBA00022448"/>
    </source>
</evidence>
<dbReference type="SUPFAM" id="SSF103473">
    <property type="entry name" value="MFS general substrate transporter"/>
    <property type="match status" value="1"/>
</dbReference>
<feature type="transmembrane region" description="Helical" evidence="7">
    <location>
        <begin position="139"/>
        <end position="162"/>
    </location>
</feature>
<comment type="subcellular location">
    <subcellularLocation>
        <location evidence="1">Cell membrane</location>
        <topology evidence="1">Multi-pass membrane protein</topology>
    </subcellularLocation>
</comment>
<gene>
    <name evidence="9" type="ORF">OW157_04035</name>
</gene>
<feature type="transmembrane region" description="Helical" evidence="7">
    <location>
        <begin position="346"/>
        <end position="365"/>
    </location>
</feature>
<feature type="transmembrane region" description="Helical" evidence="7">
    <location>
        <begin position="288"/>
        <end position="305"/>
    </location>
</feature>
<comment type="caution">
    <text evidence="9">The sequence shown here is derived from an EMBL/GenBank/DDBJ whole genome shotgun (WGS) entry which is preliminary data.</text>
</comment>
<feature type="transmembrane region" description="Helical" evidence="7">
    <location>
        <begin position="223"/>
        <end position="244"/>
    </location>
</feature>
<keyword evidence="4 7" id="KW-0812">Transmembrane</keyword>
<keyword evidence="10" id="KW-1185">Reference proteome</keyword>
<dbReference type="AlphaFoldDB" id="A0A9X3FS88"/>
<dbReference type="Gene3D" id="1.20.1250.20">
    <property type="entry name" value="MFS general substrate transporter like domains"/>
    <property type="match status" value="1"/>
</dbReference>
<dbReference type="InterPro" id="IPR020846">
    <property type="entry name" value="MFS_dom"/>
</dbReference>
<organism evidence="9 10">
    <name type="scientific">Aerococcus kribbianus</name>
    <dbReference type="NCBI Taxonomy" id="2999064"/>
    <lineage>
        <taxon>Bacteria</taxon>
        <taxon>Bacillati</taxon>
        <taxon>Bacillota</taxon>
        <taxon>Bacilli</taxon>
        <taxon>Lactobacillales</taxon>
        <taxon>Aerococcaceae</taxon>
        <taxon>Aerococcus</taxon>
    </lineage>
</organism>
<dbReference type="CDD" id="cd06173">
    <property type="entry name" value="MFS_MefA_like"/>
    <property type="match status" value="1"/>
</dbReference>
<evidence type="ECO:0000256" key="5">
    <source>
        <dbReference type="ARBA" id="ARBA00022989"/>
    </source>
</evidence>
<keyword evidence="5 7" id="KW-1133">Transmembrane helix</keyword>
<dbReference type="PROSITE" id="PS50850">
    <property type="entry name" value="MFS"/>
    <property type="match status" value="1"/>
</dbReference>
<evidence type="ECO:0000259" key="8">
    <source>
        <dbReference type="PROSITE" id="PS50850"/>
    </source>
</evidence>
<sequence length="433" mass="46727">MHQANKTFRPFLLLWIGQLIAVFGHGVSSFALGLHVYTLTHKATAISMVSLAAFLPSILLAPLAGALADRWDRRLLMMIADGVSSLGLIAILSLNLMGQLTIWSTLLAVSFSSIFQALLEPAYRASISDMLSEADYAKASGLVQLASSTKFLIAPVIGGFLMTQANGINLALLIDISTILVTLATTQIVRKRWPGNFAANKQADSIWLQVKEGTSYLKTNPGILYLMIFSTCITFYLGSIQVLIQPLVLTVGDSQNLGQVISLGATGMLMASLLIGWKGIPSAQELKCLIIASCLCGLFIIGLGLSNKLQYMTLAILLIFSSLPIMTTALETLMRFIIPVTIQGRTWGMLSFLSQLGYLVAYLLAGPLADFIFDPLASSSSHLINSQLGHWLGNGPGRGISFLFIIAGLLLIASSFILVQLKPIKQMSHQLHQ</sequence>
<name>A0A9X3FS88_9LACT</name>
<feature type="domain" description="Major facilitator superfamily (MFS) profile" evidence="8">
    <location>
        <begin position="10"/>
        <end position="426"/>
    </location>
</feature>
<dbReference type="EMBL" id="JAPRFR010000001">
    <property type="protein sequence ID" value="MCZ0725740.1"/>
    <property type="molecule type" value="Genomic_DNA"/>
</dbReference>
<evidence type="ECO:0000256" key="1">
    <source>
        <dbReference type="ARBA" id="ARBA00004651"/>
    </source>
</evidence>
<reference evidence="9" key="1">
    <citation type="submission" date="2022-12" db="EMBL/GenBank/DDBJ databases">
        <title>Description and comparative metabolic analysis of Aerococcus sp. nov., isolated from the feces of a pig.</title>
        <authorList>
            <person name="Chang Y.-H."/>
        </authorList>
    </citation>
    <scope>NUCLEOTIDE SEQUENCE</scope>
    <source>
        <strain evidence="9">YH-aer222</strain>
    </source>
</reference>
<dbReference type="GO" id="GO:0005886">
    <property type="term" value="C:plasma membrane"/>
    <property type="evidence" value="ECO:0007669"/>
    <property type="project" value="UniProtKB-SubCell"/>
</dbReference>
<feature type="transmembrane region" description="Helical" evidence="7">
    <location>
        <begin position="12"/>
        <end position="37"/>
    </location>
</feature>
<accession>A0A9X3FS88</accession>
<dbReference type="InterPro" id="IPR036259">
    <property type="entry name" value="MFS_trans_sf"/>
</dbReference>
<dbReference type="PANTHER" id="PTHR43266">
    <property type="entry name" value="MACROLIDE-EFFLUX PROTEIN"/>
    <property type="match status" value="1"/>
</dbReference>
<evidence type="ECO:0000256" key="6">
    <source>
        <dbReference type="ARBA" id="ARBA00023136"/>
    </source>
</evidence>
<evidence type="ECO:0000256" key="7">
    <source>
        <dbReference type="SAM" id="Phobius"/>
    </source>
</evidence>